<dbReference type="GO" id="GO:0098552">
    <property type="term" value="C:side of membrane"/>
    <property type="evidence" value="ECO:0007669"/>
    <property type="project" value="UniProtKB-KW"/>
</dbReference>
<organism evidence="10">
    <name type="scientific">Trypanosoma brucei</name>
    <dbReference type="NCBI Taxonomy" id="5691"/>
    <lineage>
        <taxon>Eukaryota</taxon>
        <taxon>Discoba</taxon>
        <taxon>Euglenozoa</taxon>
        <taxon>Kinetoplastea</taxon>
        <taxon>Metakinetoplastina</taxon>
        <taxon>Trypanosomatida</taxon>
        <taxon>Trypanosomatidae</taxon>
        <taxon>Trypanosoma</taxon>
    </lineage>
</organism>
<dbReference type="GO" id="GO:0042783">
    <property type="term" value="P:symbiont-mediated evasion of host immune response"/>
    <property type="evidence" value="ECO:0007669"/>
    <property type="project" value="InterPro"/>
</dbReference>
<feature type="region of interest" description="Disordered" evidence="7">
    <location>
        <begin position="416"/>
        <end position="444"/>
    </location>
</feature>
<dbReference type="AlphaFoldDB" id="M4T2E2"/>
<proteinExistence type="predicted"/>
<evidence type="ECO:0000256" key="6">
    <source>
        <dbReference type="ARBA" id="ARBA00023288"/>
    </source>
</evidence>
<dbReference type="InterPro" id="IPR001812">
    <property type="entry name" value="Trypano_VSG_A_N_dom"/>
</dbReference>
<dbReference type="VEuPathDB" id="TriTrypDB:Tb1125.4.5700"/>
<evidence type="ECO:0000313" key="10">
    <source>
        <dbReference type="EMBL" id="AGH61262.1"/>
    </source>
</evidence>
<feature type="compositionally biased region" description="Basic and acidic residues" evidence="7">
    <location>
        <begin position="431"/>
        <end position="444"/>
    </location>
</feature>
<evidence type="ECO:0000256" key="5">
    <source>
        <dbReference type="ARBA" id="ARBA00023180"/>
    </source>
</evidence>
<keyword evidence="4" id="KW-0472">Membrane</keyword>
<keyword evidence="5" id="KW-0325">Glycoprotein</keyword>
<keyword evidence="2" id="KW-1003">Cell membrane</keyword>
<evidence type="ECO:0000256" key="1">
    <source>
        <dbReference type="ARBA" id="ARBA00004609"/>
    </source>
</evidence>
<reference evidence="10" key="1">
    <citation type="submission" date="2013-02" db="EMBL/GenBank/DDBJ databases">
        <authorList>
            <person name="Cross G.A.M."/>
            <person name="Kim H.-S."/>
            <person name="Wickstead B."/>
        </authorList>
    </citation>
    <scope>NUCLEOTIDE SEQUENCE</scope>
    <source>
        <strain evidence="10">Lister 427</strain>
    </source>
</reference>
<evidence type="ECO:0000256" key="2">
    <source>
        <dbReference type="ARBA" id="ARBA00022475"/>
    </source>
</evidence>
<feature type="signal peptide" evidence="8">
    <location>
        <begin position="1"/>
        <end position="38"/>
    </location>
</feature>
<feature type="chain" id="PRO_5004058807" evidence="8">
    <location>
        <begin position="39"/>
        <end position="522"/>
    </location>
</feature>
<name>M4T2E2_9TRYP</name>
<dbReference type="Gene3D" id="1.10.470.10">
    <property type="entry name" value="Variant Surface Glycoprotein, subunit A, domain 2"/>
    <property type="match status" value="1"/>
</dbReference>
<keyword evidence="6" id="KW-0449">Lipoprotein</keyword>
<evidence type="ECO:0000256" key="8">
    <source>
        <dbReference type="SAM" id="SignalP"/>
    </source>
</evidence>
<dbReference type="VEuPathDB" id="TriTrypDB:Tb427_000444700"/>
<feature type="domain" description="Trypanosome variant surface glycoprotein A-type N-terminal" evidence="9">
    <location>
        <begin position="39"/>
        <end position="408"/>
    </location>
</feature>
<dbReference type="SUPFAM" id="SSF58087">
    <property type="entry name" value="Variant surface glycoprotein (N-terminal domain)"/>
    <property type="match status" value="1"/>
</dbReference>
<protein>
    <submittedName>
        <fullName evidence="10">Variant surface glycoprotein 809</fullName>
    </submittedName>
</protein>
<comment type="subcellular location">
    <subcellularLocation>
        <location evidence="1">Cell membrane</location>
        <topology evidence="1">Lipid-anchor</topology>
        <topology evidence="1">GPI-anchor</topology>
    </subcellularLocation>
</comment>
<evidence type="ECO:0000256" key="4">
    <source>
        <dbReference type="ARBA" id="ARBA00023136"/>
    </source>
</evidence>
<dbReference type="EMBL" id="KC613831">
    <property type="protein sequence ID" value="AGH61262.1"/>
    <property type="molecule type" value="Genomic_DNA"/>
</dbReference>
<keyword evidence="3" id="KW-0336">GPI-anchor</keyword>
<dbReference type="Pfam" id="PF00913">
    <property type="entry name" value="Trypan_glycop"/>
    <property type="match status" value="1"/>
</dbReference>
<evidence type="ECO:0000256" key="3">
    <source>
        <dbReference type="ARBA" id="ARBA00022622"/>
    </source>
</evidence>
<dbReference type="GO" id="GO:0005886">
    <property type="term" value="C:plasma membrane"/>
    <property type="evidence" value="ECO:0007669"/>
    <property type="project" value="UniProtKB-SubCell"/>
</dbReference>
<sequence>MLAAFIKRQQNHNWWDATGRSGHVCLLILPLLVAPTTANLHPTKPAVTKPCQAADYLNAIAGNALELLTTATEQVANTLQTEAKLDTIAASESAAKQLTAALIAIELRKKALETLTEVQQSKEAIVKGALAAAMLSGSMETIADLQPTTVKTHGRVATVTAQSDNTYLKAEPQLSPSNNGACYTTANAREPFDGQPEAKASTTNKIVLIGLEAVTVDNSRLTSPLTVCWSSSGVGAYSSSDCASTQSTSATLVGGPIFKTKTITVTRDTAQQDSEYAADHGQTVVPSQSRVQRKLKEIACPEKAAAKLTKLTIGLELKPLITSSVLKQQIAKAIDGDNAKYSNQETKTKVDNLIKEAIGENGDEIKNTVGKSLDELTPPKAAVGGNGDKQLKAITSPQDIAAAATYYTVQRFVEEQEKKKKNQANPSCPTKTDKSAEPPKTADECKKHLTEKPCKDEKGCDFDDKKPEGERCFPKAETDKKDLKSFSRNLTVSFLQAFAAIALAEFYSFKKITSFYEIYEIC</sequence>
<dbReference type="VEuPathDB" id="TriTrypDB:Tb11.v5.1019"/>
<accession>M4T2E2</accession>
<evidence type="ECO:0000256" key="7">
    <source>
        <dbReference type="SAM" id="MobiDB-lite"/>
    </source>
</evidence>
<reference evidence="10" key="2">
    <citation type="journal article" date="2014" name="Mol. Biochem. Parasitol.">
        <title>Capturing the variant surface glycoprotein repertoire (the VSGnome) of Trypanosoma brucei Lister 427.</title>
        <authorList>
            <person name="Cross G.A."/>
            <person name="Kim H.S."/>
            <person name="Wickstead B."/>
        </authorList>
    </citation>
    <scope>NUCLEOTIDE SEQUENCE</scope>
    <source>
        <strain evidence="10">Lister 427</strain>
    </source>
</reference>
<dbReference type="Gene3D" id="3.90.150.10">
    <property type="entry name" value="Variant Surface Glycoprotein, subunit A domain 1"/>
    <property type="match status" value="1"/>
</dbReference>
<keyword evidence="8" id="KW-0732">Signal</keyword>
<evidence type="ECO:0000259" key="9">
    <source>
        <dbReference type="Pfam" id="PF00913"/>
    </source>
</evidence>